<keyword evidence="3" id="KW-1185">Reference proteome</keyword>
<evidence type="ECO:0000256" key="1">
    <source>
        <dbReference type="SAM" id="MobiDB-lite"/>
    </source>
</evidence>
<feature type="compositionally biased region" description="Basic residues" evidence="1">
    <location>
        <begin position="92"/>
        <end position="103"/>
    </location>
</feature>
<accession>A0A0C3PGC3</accession>
<organism evidence="2 3">
    <name type="scientific">Pisolithus tinctorius Marx 270</name>
    <dbReference type="NCBI Taxonomy" id="870435"/>
    <lineage>
        <taxon>Eukaryota</taxon>
        <taxon>Fungi</taxon>
        <taxon>Dikarya</taxon>
        <taxon>Basidiomycota</taxon>
        <taxon>Agaricomycotina</taxon>
        <taxon>Agaricomycetes</taxon>
        <taxon>Agaricomycetidae</taxon>
        <taxon>Boletales</taxon>
        <taxon>Sclerodermatineae</taxon>
        <taxon>Pisolithaceae</taxon>
        <taxon>Pisolithus</taxon>
    </lineage>
</organism>
<feature type="region of interest" description="Disordered" evidence="1">
    <location>
        <begin position="52"/>
        <end position="105"/>
    </location>
</feature>
<feature type="region of interest" description="Disordered" evidence="1">
    <location>
        <begin position="241"/>
        <end position="263"/>
    </location>
</feature>
<feature type="compositionally biased region" description="Polar residues" evidence="1">
    <location>
        <begin position="18"/>
        <end position="27"/>
    </location>
</feature>
<proteinExistence type="predicted"/>
<evidence type="ECO:0000313" key="2">
    <source>
        <dbReference type="EMBL" id="KIO07411.1"/>
    </source>
</evidence>
<dbReference type="AlphaFoldDB" id="A0A0C3PGC3"/>
<name>A0A0C3PGC3_PISTI</name>
<feature type="compositionally biased region" description="Low complexity" evidence="1">
    <location>
        <begin position="82"/>
        <end position="91"/>
    </location>
</feature>
<sequence>MDPLNEPDPIGCGVESVEQANEQKASPGSTIYTFTFIDDAYIPPCESVTSTLVASPVKNSPKKISAKTPTKKAKRGRKQKRSNSPSSPKSPASRKKKKAKKSMSKTAIFDISDSEDSVAEPPPQSITAHLHLETSVEVLARTRGKSTSSTSVKLTQCNPFIFTVKDTFDTFIDAIADAADTMPWHLAAEQLRWRFETPANLQLKLVTNEVGYQAMINAVKSHKKDQVIFLYVPRPIPRELPTIEEKKRGRGKSSGAARELDDKPLPDLSIKSQIDSLRNCSANELKELQDKYPVGNHPRFPNKRIYASGGLFWELTPLRLQIWANTIAAKPPTATCDTPPMSNHFTKASAIPASQMPADIPNPILGAWNEDHHSAPGPHGLWHAPGPHPMYLFSSYFPPPPIPYGSYGYYMSNMTSPPAPTPPPPSQSTTIFSSPSSTMTHNVSLLEFCMKYRLSAHTQEKLEKLDYIPGNKVVESLSEADWKDSGLSVLASCSFLAAHRKFCEAIRAGTWE</sequence>
<dbReference type="OrthoDB" id="3056089at2759"/>
<protein>
    <submittedName>
        <fullName evidence="2">Uncharacterized protein</fullName>
    </submittedName>
</protein>
<feature type="compositionally biased region" description="Basic residues" evidence="1">
    <location>
        <begin position="60"/>
        <end position="81"/>
    </location>
</feature>
<dbReference type="InParanoid" id="A0A0C3PGC3"/>
<evidence type="ECO:0000313" key="3">
    <source>
        <dbReference type="Proteomes" id="UP000054217"/>
    </source>
</evidence>
<feature type="region of interest" description="Disordered" evidence="1">
    <location>
        <begin position="1"/>
        <end position="27"/>
    </location>
</feature>
<reference evidence="2 3" key="1">
    <citation type="submission" date="2014-04" db="EMBL/GenBank/DDBJ databases">
        <authorList>
            <consortium name="DOE Joint Genome Institute"/>
            <person name="Kuo A."/>
            <person name="Kohler A."/>
            <person name="Costa M.D."/>
            <person name="Nagy L.G."/>
            <person name="Floudas D."/>
            <person name="Copeland A."/>
            <person name="Barry K.W."/>
            <person name="Cichocki N."/>
            <person name="Veneault-Fourrey C."/>
            <person name="LaButti K."/>
            <person name="Lindquist E.A."/>
            <person name="Lipzen A."/>
            <person name="Lundell T."/>
            <person name="Morin E."/>
            <person name="Murat C."/>
            <person name="Sun H."/>
            <person name="Tunlid A."/>
            <person name="Henrissat B."/>
            <person name="Grigoriev I.V."/>
            <person name="Hibbett D.S."/>
            <person name="Martin F."/>
            <person name="Nordberg H.P."/>
            <person name="Cantor M.N."/>
            <person name="Hua S.X."/>
        </authorList>
    </citation>
    <scope>NUCLEOTIDE SEQUENCE [LARGE SCALE GENOMIC DNA]</scope>
    <source>
        <strain evidence="2 3">Marx 270</strain>
    </source>
</reference>
<dbReference type="Proteomes" id="UP000054217">
    <property type="component" value="Unassembled WGS sequence"/>
</dbReference>
<dbReference type="HOGENOM" id="CLU_032582_0_0_1"/>
<dbReference type="EMBL" id="KN831960">
    <property type="protein sequence ID" value="KIO07411.1"/>
    <property type="molecule type" value="Genomic_DNA"/>
</dbReference>
<reference evidence="3" key="2">
    <citation type="submission" date="2015-01" db="EMBL/GenBank/DDBJ databases">
        <title>Evolutionary Origins and Diversification of the Mycorrhizal Mutualists.</title>
        <authorList>
            <consortium name="DOE Joint Genome Institute"/>
            <consortium name="Mycorrhizal Genomics Consortium"/>
            <person name="Kohler A."/>
            <person name="Kuo A."/>
            <person name="Nagy L.G."/>
            <person name="Floudas D."/>
            <person name="Copeland A."/>
            <person name="Barry K.W."/>
            <person name="Cichocki N."/>
            <person name="Veneault-Fourrey C."/>
            <person name="LaButti K."/>
            <person name="Lindquist E.A."/>
            <person name="Lipzen A."/>
            <person name="Lundell T."/>
            <person name="Morin E."/>
            <person name="Murat C."/>
            <person name="Riley R."/>
            <person name="Ohm R."/>
            <person name="Sun H."/>
            <person name="Tunlid A."/>
            <person name="Henrissat B."/>
            <person name="Grigoriev I.V."/>
            <person name="Hibbett D.S."/>
            <person name="Martin F."/>
        </authorList>
    </citation>
    <scope>NUCLEOTIDE SEQUENCE [LARGE SCALE GENOMIC DNA]</scope>
    <source>
        <strain evidence="3">Marx 270</strain>
    </source>
</reference>
<gene>
    <name evidence="2" type="ORF">M404DRAFT_23921</name>
</gene>